<keyword evidence="4" id="KW-1185">Reference proteome</keyword>
<gene>
    <name evidence="2" type="ORF">FF098_009990</name>
    <name evidence="1" type="ORF">GCM10011355_20110</name>
</gene>
<evidence type="ECO:0000313" key="2">
    <source>
        <dbReference type="EMBL" id="NHK28234.1"/>
    </source>
</evidence>
<dbReference type="SUPFAM" id="SSF53448">
    <property type="entry name" value="Nucleotide-diphospho-sugar transferases"/>
    <property type="match status" value="1"/>
</dbReference>
<protein>
    <recommendedName>
        <fullName evidence="5">Glycosyltransferase</fullName>
    </recommendedName>
</protein>
<evidence type="ECO:0000313" key="3">
    <source>
        <dbReference type="Proteomes" id="UP000621856"/>
    </source>
</evidence>
<comment type="caution">
    <text evidence="1">The sequence shown here is derived from an EMBL/GenBank/DDBJ whole genome shotgun (WGS) entry which is preliminary data.</text>
</comment>
<reference evidence="1" key="1">
    <citation type="journal article" date="2014" name="Int. J. Syst. Evol. Microbiol.">
        <title>Complete genome sequence of Corynebacterium casei LMG S-19264T (=DSM 44701T), isolated from a smear-ripened cheese.</title>
        <authorList>
            <consortium name="US DOE Joint Genome Institute (JGI-PGF)"/>
            <person name="Walter F."/>
            <person name="Albersmeier A."/>
            <person name="Kalinowski J."/>
            <person name="Ruckert C."/>
        </authorList>
    </citation>
    <scope>NUCLEOTIDE SEQUENCE</scope>
    <source>
        <strain evidence="1">CGMCC 1.14984</strain>
    </source>
</reference>
<evidence type="ECO:0000313" key="1">
    <source>
        <dbReference type="EMBL" id="GGH97867.1"/>
    </source>
</evidence>
<organism evidence="1 3">
    <name type="scientific">Aquisalinus luteolus</name>
    <dbReference type="NCBI Taxonomy" id="1566827"/>
    <lineage>
        <taxon>Bacteria</taxon>
        <taxon>Pseudomonadati</taxon>
        <taxon>Pseudomonadota</taxon>
        <taxon>Alphaproteobacteria</taxon>
        <taxon>Parvularculales</taxon>
        <taxon>Parvularculaceae</taxon>
        <taxon>Aquisalinus</taxon>
    </lineage>
</organism>
<proteinExistence type="predicted"/>
<dbReference type="AlphaFoldDB" id="A0A8J3A2D3"/>
<reference evidence="2 4" key="2">
    <citation type="submission" date="2020-02" db="EMBL/GenBank/DDBJ databases">
        <title>Genome sequence of Parvularcula flava strain NH6-79.</title>
        <authorList>
            <person name="Abdul Karim M.H."/>
            <person name="Lam M.Q."/>
            <person name="Chen S.J."/>
            <person name="Yahya A."/>
            <person name="Shahir S."/>
            <person name="Shamsir M.S."/>
            <person name="Chong C.S."/>
        </authorList>
    </citation>
    <scope>NUCLEOTIDE SEQUENCE [LARGE SCALE GENOMIC DNA]</scope>
    <source>
        <strain evidence="2 4">NH6-79</strain>
    </source>
</reference>
<evidence type="ECO:0000313" key="4">
    <source>
        <dbReference type="Proteomes" id="UP000818603"/>
    </source>
</evidence>
<evidence type="ECO:0008006" key="5">
    <source>
        <dbReference type="Google" id="ProtNLM"/>
    </source>
</evidence>
<accession>A0A8J3A2D3</accession>
<dbReference type="Proteomes" id="UP000818603">
    <property type="component" value="Unassembled WGS sequence"/>
</dbReference>
<dbReference type="EMBL" id="VCJR02000002">
    <property type="protein sequence ID" value="NHK28234.1"/>
    <property type="molecule type" value="Genomic_DNA"/>
</dbReference>
<dbReference type="Proteomes" id="UP000621856">
    <property type="component" value="Unassembled WGS sequence"/>
</dbReference>
<sequence length="244" mass="28402">MDKTIICMKWGTRYGPEYVNRLYGAVTRNITGPLRFVCFTDDRTGLNQGIEIQPLPRITLPEPYTWTPWRKISCWQYPLADLSGDVMFLDIDLIITGPLDDLFAYAPGEYCVIENWTQKTRGLGNTSAFRFPAGKHTGLFEIFEANPQKVLEEHRTEQHYISKYIPNQKFWPVEWCVSFKHDLVPPFPFNWFREPALTPEARIVAFTGRPDPDEAAVGVWPAPLHKRFYKHALPATWVNEHWKE</sequence>
<reference evidence="1" key="3">
    <citation type="submission" date="2020-09" db="EMBL/GenBank/DDBJ databases">
        <authorList>
            <person name="Sun Q."/>
            <person name="Zhou Y."/>
        </authorList>
    </citation>
    <scope>NUCLEOTIDE SEQUENCE</scope>
    <source>
        <strain evidence="1">CGMCC 1.14984</strain>
    </source>
</reference>
<name>A0A8J3A2D3_9PROT</name>
<dbReference type="InterPro" id="IPR029044">
    <property type="entry name" value="Nucleotide-diphossugar_trans"/>
</dbReference>
<dbReference type="EMBL" id="BMGZ01000002">
    <property type="protein sequence ID" value="GGH97867.1"/>
    <property type="molecule type" value="Genomic_DNA"/>
</dbReference>
<dbReference type="RefSeq" id="WP_155140068.1">
    <property type="nucleotide sequence ID" value="NZ_BMGZ01000002.1"/>
</dbReference>